<feature type="domain" description="C3H1-type" evidence="7">
    <location>
        <begin position="130"/>
        <end position="158"/>
    </location>
</feature>
<organism evidence="8 9">
    <name type="scientific">Acorus calamus</name>
    <name type="common">Sweet flag</name>
    <dbReference type="NCBI Taxonomy" id="4465"/>
    <lineage>
        <taxon>Eukaryota</taxon>
        <taxon>Viridiplantae</taxon>
        <taxon>Streptophyta</taxon>
        <taxon>Embryophyta</taxon>
        <taxon>Tracheophyta</taxon>
        <taxon>Spermatophyta</taxon>
        <taxon>Magnoliopsida</taxon>
        <taxon>Liliopsida</taxon>
        <taxon>Acoraceae</taxon>
        <taxon>Acorus</taxon>
    </lineage>
</organism>
<feature type="zinc finger region" description="C3H1-type" evidence="5">
    <location>
        <begin position="80"/>
        <end position="108"/>
    </location>
</feature>
<keyword evidence="2" id="KW-0677">Repeat</keyword>
<evidence type="ECO:0000256" key="6">
    <source>
        <dbReference type="SAM" id="MobiDB-lite"/>
    </source>
</evidence>
<dbReference type="PANTHER" id="PTHR12547:SF18">
    <property type="entry name" value="PROTEIN TIS11"/>
    <property type="match status" value="1"/>
</dbReference>
<dbReference type="EMBL" id="JAUJYO010000007">
    <property type="protein sequence ID" value="KAK1312606.1"/>
    <property type="molecule type" value="Genomic_DNA"/>
</dbReference>
<dbReference type="GO" id="GO:0008270">
    <property type="term" value="F:zinc ion binding"/>
    <property type="evidence" value="ECO:0007669"/>
    <property type="project" value="UniProtKB-KW"/>
</dbReference>
<feature type="domain" description="C3H1-type" evidence="7">
    <location>
        <begin position="80"/>
        <end position="108"/>
    </location>
</feature>
<reference evidence="8" key="1">
    <citation type="journal article" date="2023" name="Nat. Commun.">
        <title>Diploid and tetraploid genomes of Acorus and the evolution of monocots.</title>
        <authorList>
            <person name="Ma L."/>
            <person name="Liu K.W."/>
            <person name="Li Z."/>
            <person name="Hsiao Y.Y."/>
            <person name="Qi Y."/>
            <person name="Fu T."/>
            <person name="Tang G.D."/>
            <person name="Zhang D."/>
            <person name="Sun W.H."/>
            <person name="Liu D.K."/>
            <person name="Li Y."/>
            <person name="Chen G.Z."/>
            <person name="Liu X.D."/>
            <person name="Liao X.Y."/>
            <person name="Jiang Y.T."/>
            <person name="Yu X."/>
            <person name="Hao Y."/>
            <person name="Huang J."/>
            <person name="Zhao X.W."/>
            <person name="Ke S."/>
            <person name="Chen Y.Y."/>
            <person name="Wu W.L."/>
            <person name="Hsu J.L."/>
            <person name="Lin Y.F."/>
            <person name="Huang M.D."/>
            <person name="Li C.Y."/>
            <person name="Huang L."/>
            <person name="Wang Z.W."/>
            <person name="Zhao X."/>
            <person name="Zhong W.Y."/>
            <person name="Peng D.H."/>
            <person name="Ahmad S."/>
            <person name="Lan S."/>
            <person name="Zhang J.S."/>
            <person name="Tsai W.C."/>
            <person name="Van de Peer Y."/>
            <person name="Liu Z.J."/>
        </authorList>
    </citation>
    <scope>NUCLEOTIDE SEQUENCE</scope>
    <source>
        <strain evidence="8">CP</strain>
    </source>
</reference>
<evidence type="ECO:0000256" key="2">
    <source>
        <dbReference type="ARBA" id="ARBA00022737"/>
    </source>
</evidence>
<evidence type="ECO:0000256" key="3">
    <source>
        <dbReference type="ARBA" id="ARBA00022771"/>
    </source>
</evidence>
<feature type="domain" description="C3H1-type" evidence="7">
    <location>
        <begin position="30"/>
        <end position="57"/>
    </location>
</feature>
<evidence type="ECO:0000259" key="7">
    <source>
        <dbReference type="PROSITE" id="PS50103"/>
    </source>
</evidence>
<keyword evidence="1 5" id="KW-0479">Metal-binding</keyword>
<evidence type="ECO:0000256" key="5">
    <source>
        <dbReference type="PROSITE-ProRule" id="PRU00723"/>
    </source>
</evidence>
<dbReference type="InterPro" id="IPR000571">
    <property type="entry name" value="Znf_CCCH"/>
</dbReference>
<evidence type="ECO:0000256" key="4">
    <source>
        <dbReference type="ARBA" id="ARBA00022833"/>
    </source>
</evidence>
<dbReference type="AlphaFoldDB" id="A0AAV9EG15"/>
<accession>A0AAV9EG15</accession>
<dbReference type="InterPro" id="IPR036855">
    <property type="entry name" value="Znf_CCCH_sf"/>
</dbReference>
<dbReference type="Gene3D" id="4.10.1000.10">
    <property type="entry name" value="Zinc finger, CCCH-type"/>
    <property type="match status" value="2"/>
</dbReference>
<keyword evidence="4 5" id="KW-0862">Zinc</keyword>
<evidence type="ECO:0000313" key="8">
    <source>
        <dbReference type="EMBL" id="KAK1312606.1"/>
    </source>
</evidence>
<dbReference type="SUPFAM" id="SSF90229">
    <property type="entry name" value="CCCH zinc finger"/>
    <property type="match status" value="2"/>
</dbReference>
<gene>
    <name evidence="8" type="ORF">QJS10_CPA07g00603</name>
</gene>
<dbReference type="InterPro" id="IPR045877">
    <property type="entry name" value="ZFP36-like"/>
</dbReference>
<dbReference type="Pfam" id="PF00642">
    <property type="entry name" value="zf-CCCH"/>
    <property type="match status" value="1"/>
</dbReference>
<protein>
    <submittedName>
        <fullName evidence="8">Zinc finger CCCH domain-containing protein 13</fullName>
    </submittedName>
</protein>
<proteinExistence type="predicted"/>
<feature type="zinc finger region" description="C3H1-type" evidence="5">
    <location>
        <begin position="30"/>
        <end position="57"/>
    </location>
</feature>
<sequence>MKRPRDDFTGSTHNSTMPNNNSNVGLHKLFFKTRLCHKFMSGGCHYRDSCTFAHGNGELRMAPSNWKDIAGCKDDDRMSKNSIGVCHKYMQGLGCPRGDWCFYAHPKLPPSAVQGGPNERLVMAIGGDRIENVKVCYMWKATGRCPYGDECQFVHLIRDPPKYRNEQANAEHVPAAVAPQSIPVSDSQPSNAEVTTYMSKAKEKKPFLIKKGHKKLTGIYADWIEDDLP</sequence>
<reference evidence="8" key="2">
    <citation type="submission" date="2023-06" db="EMBL/GenBank/DDBJ databases">
        <authorList>
            <person name="Ma L."/>
            <person name="Liu K.-W."/>
            <person name="Li Z."/>
            <person name="Hsiao Y.-Y."/>
            <person name="Qi Y."/>
            <person name="Fu T."/>
            <person name="Tang G."/>
            <person name="Zhang D."/>
            <person name="Sun W.-H."/>
            <person name="Liu D.-K."/>
            <person name="Li Y."/>
            <person name="Chen G.-Z."/>
            <person name="Liu X.-D."/>
            <person name="Liao X.-Y."/>
            <person name="Jiang Y.-T."/>
            <person name="Yu X."/>
            <person name="Hao Y."/>
            <person name="Huang J."/>
            <person name="Zhao X.-W."/>
            <person name="Ke S."/>
            <person name="Chen Y.-Y."/>
            <person name="Wu W.-L."/>
            <person name="Hsu J.-L."/>
            <person name="Lin Y.-F."/>
            <person name="Huang M.-D."/>
            <person name="Li C.-Y."/>
            <person name="Huang L."/>
            <person name="Wang Z.-W."/>
            <person name="Zhao X."/>
            <person name="Zhong W.-Y."/>
            <person name="Peng D.-H."/>
            <person name="Ahmad S."/>
            <person name="Lan S."/>
            <person name="Zhang J.-S."/>
            <person name="Tsai W.-C."/>
            <person name="Van De Peer Y."/>
            <person name="Liu Z.-J."/>
        </authorList>
    </citation>
    <scope>NUCLEOTIDE SEQUENCE</scope>
    <source>
        <strain evidence="8">CP</strain>
        <tissue evidence="8">Leaves</tissue>
    </source>
</reference>
<evidence type="ECO:0000256" key="1">
    <source>
        <dbReference type="ARBA" id="ARBA00022723"/>
    </source>
</evidence>
<keyword evidence="3 5" id="KW-0863">Zinc-finger</keyword>
<feature type="zinc finger region" description="C3H1-type" evidence="5">
    <location>
        <begin position="130"/>
        <end position="158"/>
    </location>
</feature>
<dbReference type="PANTHER" id="PTHR12547">
    <property type="entry name" value="CCCH ZINC FINGER/TIS11-RELATED"/>
    <property type="match status" value="1"/>
</dbReference>
<comment type="caution">
    <text evidence="8">The sequence shown here is derived from an EMBL/GenBank/DDBJ whole genome shotgun (WGS) entry which is preliminary data.</text>
</comment>
<evidence type="ECO:0000313" key="9">
    <source>
        <dbReference type="Proteomes" id="UP001180020"/>
    </source>
</evidence>
<dbReference type="GO" id="GO:0003729">
    <property type="term" value="F:mRNA binding"/>
    <property type="evidence" value="ECO:0007669"/>
    <property type="project" value="InterPro"/>
</dbReference>
<keyword evidence="9" id="KW-1185">Reference proteome</keyword>
<feature type="region of interest" description="Disordered" evidence="6">
    <location>
        <begin position="1"/>
        <end position="20"/>
    </location>
</feature>
<dbReference type="Proteomes" id="UP001180020">
    <property type="component" value="Unassembled WGS sequence"/>
</dbReference>
<dbReference type="PROSITE" id="PS50103">
    <property type="entry name" value="ZF_C3H1"/>
    <property type="match status" value="3"/>
</dbReference>
<feature type="compositionally biased region" description="Polar residues" evidence="6">
    <location>
        <begin position="9"/>
        <end position="20"/>
    </location>
</feature>
<dbReference type="Pfam" id="PF14608">
    <property type="entry name" value="zf-CCCH_2"/>
    <property type="match status" value="2"/>
</dbReference>
<name>A0AAV9EG15_ACOCL</name>
<dbReference type="SMART" id="SM00356">
    <property type="entry name" value="ZnF_C3H1"/>
    <property type="match status" value="3"/>
</dbReference>